<evidence type="ECO:0000313" key="1">
    <source>
        <dbReference type="EMBL" id="OXI42117.1"/>
    </source>
</evidence>
<evidence type="ECO:0000313" key="2">
    <source>
        <dbReference type="Proteomes" id="UP000214600"/>
    </source>
</evidence>
<dbReference type="Proteomes" id="UP000214600">
    <property type="component" value="Unassembled WGS sequence"/>
</dbReference>
<dbReference type="GO" id="GO:0051536">
    <property type="term" value="F:iron-sulfur cluster binding"/>
    <property type="evidence" value="ECO:0007669"/>
    <property type="project" value="InterPro"/>
</dbReference>
<protein>
    <submittedName>
        <fullName evidence="1">Phage minor tail protein L</fullName>
    </submittedName>
</protein>
<dbReference type="EMBL" id="NKFA01000008">
    <property type="protein sequence ID" value="OXI42117.1"/>
    <property type="molecule type" value="Genomic_DNA"/>
</dbReference>
<comment type="caution">
    <text evidence="1">The sequence shown here is derived from an EMBL/GenBank/DDBJ whole genome shotgun (WGS) entry which is preliminary data.</text>
</comment>
<name>A0A228II92_9BURK</name>
<organism evidence="1 2">
    <name type="scientific">Burkholderia aenigmatica</name>
    <dbReference type="NCBI Taxonomy" id="2015348"/>
    <lineage>
        <taxon>Bacteria</taxon>
        <taxon>Pseudomonadati</taxon>
        <taxon>Pseudomonadota</taxon>
        <taxon>Betaproteobacteria</taxon>
        <taxon>Burkholderiales</taxon>
        <taxon>Burkholderiaceae</taxon>
        <taxon>Burkholderia</taxon>
        <taxon>Burkholderia cepacia complex</taxon>
    </lineage>
</organism>
<dbReference type="OrthoDB" id="5673400at2"/>
<dbReference type="RefSeq" id="WP_089452146.1">
    <property type="nucleotide sequence ID" value="NZ_NKFA01000008.1"/>
</dbReference>
<dbReference type="GO" id="GO:0030430">
    <property type="term" value="C:host cell cytoplasm"/>
    <property type="evidence" value="ECO:0007669"/>
    <property type="project" value="InterPro"/>
</dbReference>
<sequence length="226" mass="24225">MTIAAAVQSNAPGGRVELYEVDLTALGGDMLRFHAHLQSGPIKWGGHEYTPWPITASGFARTGSQSQPSPSLTVSNVDGSISALCIAFADMVGAVVRRLWTLEQYLDGGASANASEYTAVEVWRIEQRTEETPVSVSFRMSSALDFSGVQLPGRQVTATLCTFTYRDPVSGCSWAGIKFYDRNNKPVDDPALDVCGKHLSSCKCRFGQNAVLPWGGYPSAGRNGGL</sequence>
<reference evidence="2" key="1">
    <citation type="submission" date="2017-06" db="EMBL/GenBank/DDBJ databases">
        <authorList>
            <person name="LiPuma J."/>
            <person name="Spilker T."/>
        </authorList>
    </citation>
    <scope>NUCLEOTIDE SEQUENCE [LARGE SCALE GENOMIC DNA]</scope>
    <source>
        <strain evidence="2">AU17325</strain>
    </source>
</reference>
<reference evidence="1 2" key="2">
    <citation type="submission" date="2017-08" db="EMBL/GenBank/DDBJ databases">
        <title>WGS of novel Burkholderia cepaca complex species.</title>
        <authorList>
            <person name="Lipuma J."/>
            <person name="Spilker T."/>
        </authorList>
    </citation>
    <scope>NUCLEOTIDE SEQUENCE [LARGE SCALE GENOMIC DNA]</scope>
    <source>
        <strain evidence="1 2">AU17325</strain>
    </source>
</reference>
<dbReference type="Pfam" id="PF05100">
    <property type="entry name" value="Phage_tail_L"/>
    <property type="match status" value="1"/>
</dbReference>
<dbReference type="GO" id="GO:0046718">
    <property type="term" value="P:symbiont entry into host cell"/>
    <property type="evidence" value="ECO:0007669"/>
    <property type="project" value="InterPro"/>
</dbReference>
<gene>
    <name evidence="1" type="ORF">CFB84_23015</name>
</gene>
<proteinExistence type="predicted"/>
<dbReference type="InterPro" id="IPR006487">
    <property type="entry name" value="Phage_lambda_L"/>
</dbReference>
<dbReference type="NCBIfam" id="TIGR01600">
    <property type="entry name" value="phage_tail_L"/>
    <property type="match status" value="1"/>
</dbReference>
<accession>A0A228II92</accession>
<dbReference type="AlphaFoldDB" id="A0A228II92"/>